<dbReference type="HOGENOM" id="CLU_1618811_0_0_1"/>
<evidence type="ECO:0000256" key="1">
    <source>
        <dbReference type="SAM" id="MobiDB-lite"/>
    </source>
</evidence>
<proteinExistence type="predicted"/>
<feature type="region of interest" description="Disordered" evidence="1">
    <location>
        <begin position="1"/>
        <end position="20"/>
    </location>
</feature>
<feature type="region of interest" description="Disordered" evidence="1">
    <location>
        <begin position="52"/>
        <end position="87"/>
    </location>
</feature>
<dbReference type="GeneID" id="18258595"/>
<name>G0S9E6_CHATD</name>
<sequence>MVHATPNKSVERGRPDSPDFNDLGNYTWTIECARAVPIMKVKPKLVEIPPRKGHIYGQSVPQPQPGKSSGNLKGSTTVSNRHPWKPVSLSKDFGEVAESLTLQAHKPRIFQSGLQAAIYATLYPERRRKLQESLDFDDGVEHTDSGYLEDAGDSEKGDKGAHEF</sequence>
<feature type="compositionally biased region" description="Basic and acidic residues" evidence="1">
    <location>
        <begin position="153"/>
        <end position="164"/>
    </location>
</feature>
<evidence type="ECO:0000313" key="2">
    <source>
        <dbReference type="EMBL" id="EGS20057.1"/>
    </source>
</evidence>
<feature type="compositionally biased region" description="Polar residues" evidence="1">
    <location>
        <begin position="59"/>
        <end position="80"/>
    </location>
</feature>
<dbReference type="RefSeq" id="XP_006694942.1">
    <property type="nucleotide sequence ID" value="XM_006694879.1"/>
</dbReference>
<accession>G0S9E6</accession>
<organism evidence="3">
    <name type="scientific">Chaetomium thermophilum (strain DSM 1495 / CBS 144.50 / IMI 039719)</name>
    <name type="common">Thermochaetoides thermophila</name>
    <dbReference type="NCBI Taxonomy" id="759272"/>
    <lineage>
        <taxon>Eukaryota</taxon>
        <taxon>Fungi</taxon>
        <taxon>Dikarya</taxon>
        <taxon>Ascomycota</taxon>
        <taxon>Pezizomycotina</taxon>
        <taxon>Sordariomycetes</taxon>
        <taxon>Sordariomycetidae</taxon>
        <taxon>Sordariales</taxon>
        <taxon>Chaetomiaceae</taxon>
        <taxon>Thermochaetoides</taxon>
    </lineage>
</organism>
<evidence type="ECO:0000313" key="3">
    <source>
        <dbReference type="Proteomes" id="UP000008066"/>
    </source>
</evidence>
<dbReference type="Proteomes" id="UP000008066">
    <property type="component" value="Unassembled WGS sequence"/>
</dbReference>
<keyword evidence="3" id="KW-1185">Reference proteome</keyword>
<feature type="region of interest" description="Disordered" evidence="1">
    <location>
        <begin position="133"/>
        <end position="164"/>
    </location>
</feature>
<gene>
    <name evidence="2" type="ORF">CTHT_0045570</name>
</gene>
<dbReference type="EMBL" id="GL988043">
    <property type="protein sequence ID" value="EGS20057.1"/>
    <property type="molecule type" value="Genomic_DNA"/>
</dbReference>
<protein>
    <submittedName>
        <fullName evidence="2">Uncharacterized protein</fullName>
    </submittedName>
</protein>
<dbReference type="AlphaFoldDB" id="G0S9E6"/>
<dbReference type="KEGG" id="cthr:CTHT_0045570"/>
<reference evidence="2 3" key="1">
    <citation type="journal article" date="2011" name="Cell">
        <title>Insight into structure and assembly of the nuclear pore complex by utilizing the genome of a eukaryotic thermophile.</title>
        <authorList>
            <person name="Amlacher S."/>
            <person name="Sarges P."/>
            <person name="Flemming D."/>
            <person name="van Noort V."/>
            <person name="Kunze R."/>
            <person name="Devos D.P."/>
            <person name="Arumugam M."/>
            <person name="Bork P."/>
            <person name="Hurt E."/>
        </authorList>
    </citation>
    <scope>NUCLEOTIDE SEQUENCE [LARGE SCALE GENOMIC DNA]</scope>
    <source>
        <strain evidence="3">DSM 1495 / CBS 144.50 / IMI 039719</strain>
    </source>
</reference>